<gene>
    <name evidence="2" type="ORF">GCM10023168_24420</name>
</gene>
<proteinExistence type="predicted"/>
<name>A0ABP8KIF9_9MICO</name>
<feature type="region of interest" description="Disordered" evidence="1">
    <location>
        <begin position="1"/>
        <end position="28"/>
    </location>
</feature>
<keyword evidence="3" id="KW-1185">Reference proteome</keyword>
<accession>A0ABP8KIF9</accession>
<dbReference type="RefSeq" id="WP_345206296.1">
    <property type="nucleotide sequence ID" value="NZ_BAABGM010000015.1"/>
</dbReference>
<comment type="caution">
    <text evidence="2">The sequence shown here is derived from an EMBL/GenBank/DDBJ whole genome shotgun (WGS) entry which is preliminary data.</text>
</comment>
<evidence type="ECO:0000313" key="2">
    <source>
        <dbReference type="EMBL" id="GAA4407875.1"/>
    </source>
</evidence>
<reference evidence="3" key="1">
    <citation type="journal article" date="2019" name="Int. J. Syst. Evol. Microbiol.">
        <title>The Global Catalogue of Microorganisms (GCM) 10K type strain sequencing project: providing services to taxonomists for standard genome sequencing and annotation.</title>
        <authorList>
            <consortium name="The Broad Institute Genomics Platform"/>
            <consortium name="The Broad Institute Genome Sequencing Center for Infectious Disease"/>
            <person name="Wu L."/>
            <person name="Ma J."/>
        </authorList>
    </citation>
    <scope>NUCLEOTIDE SEQUENCE [LARGE SCALE GENOMIC DNA]</scope>
    <source>
        <strain evidence="3">JCM 17809</strain>
    </source>
</reference>
<evidence type="ECO:0000313" key="3">
    <source>
        <dbReference type="Proteomes" id="UP001500945"/>
    </source>
</evidence>
<dbReference type="EMBL" id="BAABGM010000015">
    <property type="protein sequence ID" value="GAA4407875.1"/>
    <property type="molecule type" value="Genomic_DNA"/>
</dbReference>
<protein>
    <submittedName>
        <fullName evidence="2">Uncharacterized protein</fullName>
    </submittedName>
</protein>
<evidence type="ECO:0000256" key="1">
    <source>
        <dbReference type="SAM" id="MobiDB-lite"/>
    </source>
</evidence>
<organism evidence="2 3">
    <name type="scientific">Fodinibacter luteus</name>
    <dbReference type="NCBI Taxonomy" id="552064"/>
    <lineage>
        <taxon>Bacteria</taxon>
        <taxon>Bacillati</taxon>
        <taxon>Actinomycetota</taxon>
        <taxon>Actinomycetes</taxon>
        <taxon>Micrococcales</taxon>
        <taxon>Intrasporangiaceae</taxon>
        <taxon>Fodinibacter (ex Wang et al. 2009)</taxon>
    </lineage>
</organism>
<sequence>MPIARFVAPLAPSRRRPHGPGPAGIPAEFSSERATFTIGGLPQYDNGAAEVKVGWEPADADDRGNPVDWDVYVYDDQGRQVASAASLDDPEVAVLIDPVPGEYTVVVENYDGGDVSDWSGEVSFRAPTPATYTGVKEAWTMTCAKSDGTVVASRSVVVDRGESVDVGKACQKAKD</sequence>
<dbReference type="Proteomes" id="UP001500945">
    <property type="component" value="Unassembled WGS sequence"/>
</dbReference>
<dbReference type="Gene3D" id="2.60.120.380">
    <property type="match status" value="1"/>
</dbReference>